<protein>
    <submittedName>
        <fullName evidence="2">Uncharacterized protein</fullName>
    </submittedName>
</protein>
<dbReference type="eggNOG" id="ENOG502RQ18">
    <property type="taxonomic scope" value="Eukaryota"/>
</dbReference>
<name>G3AUQ7_SPAPN</name>
<dbReference type="AlphaFoldDB" id="G3AUQ7"/>
<evidence type="ECO:0000313" key="2">
    <source>
        <dbReference type="EMBL" id="EGW30613.1"/>
    </source>
</evidence>
<proteinExistence type="predicted"/>
<evidence type="ECO:0000313" key="3">
    <source>
        <dbReference type="Proteomes" id="UP000000709"/>
    </source>
</evidence>
<feature type="chain" id="PRO_5003442384" evidence="1">
    <location>
        <begin position="22"/>
        <end position="277"/>
    </location>
</feature>
<evidence type="ECO:0000256" key="1">
    <source>
        <dbReference type="SAM" id="SignalP"/>
    </source>
</evidence>
<reference evidence="2 3" key="1">
    <citation type="journal article" date="2011" name="Proc. Natl. Acad. Sci. U.S.A.">
        <title>Comparative genomics of xylose-fermenting fungi for enhanced biofuel production.</title>
        <authorList>
            <person name="Wohlbach D.J."/>
            <person name="Kuo A."/>
            <person name="Sato T.K."/>
            <person name="Potts K.M."/>
            <person name="Salamov A.A."/>
            <person name="LaButti K.M."/>
            <person name="Sun H."/>
            <person name="Clum A."/>
            <person name="Pangilinan J.L."/>
            <person name="Lindquist E.A."/>
            <person name="Lucas S."/>
            <person name="Lapidus A."/>
            <person name="Jin M."/>
            <person name="Gunawan C."/>
            <person name="Balan V."/>
            <person name="Dale B.E."/>
            <person name="Jeffries T.W."/>
            <person name="Zinkel R."/>
            <person name="Barry K.W."/>
            <person name="Grigoriev I.V."/>
            <person name="Gasch A.P."/>
        </authorList>
    </citation>
    <scope>NUCLEOTIDE SEQUENCE [LARGE SCALE GENOMIC DNA]</scope>
    <source>
        <strain evidence="3">NRRL Y-27907 / 11-Y1</strain>
    </source>
</reference>
<keyword evidence="3" id="KW-1185">Reference proteome</keyword>
<keyword evidence="1" id="KW-0732">Signal</keyword>
<dbReference type="RefSeq" id="XP_007377584.1">
    <property type="nucleotide sequence ID" value="XM_007377522.1"/>
</dbReference>
<accession>G3AUQ7</accession>
<dbReference type="STRING" id="619300.G3AUQ7"/>
<dbReference type="EMBL" id="GL996505">
    <property type="protein sequence ID" value="EGW30613.1"/>
    <property type="molecule type" value="Genomic_DNA"/>
</dbReference>
<dbReference type="HOGENOM" id="CLU_990446_0_0_1"/>
<dbReference type="KEGG" id="spaa:SPAPADRAFT_52681"/>
<dbReference type="OrthoDB" id="4093337at2759"/>
<feature type="signal peptide" evidence="1">
    <location>
        <begin position="1"/>
        <end position="21"/>
    </location>
</feature>
<dbReference type="InParanoid" id="G3AUQ7"/>
<dbReference type="GeneID" id="18871706"/>
<dbReference type="Proteomes" id="UP000000709">
    <property type="component" value="Unassembled WGS sequence"/>
</dbReference>
<sequence length="277" mass="30394">MKVLCSLISFFFATFVVTAAAIKGDAFQQEFNELLTVLESYNDTSVLKRDYAPLTSALTALNKSGQGVQIAHTMYSSKATQSTVINVVEDYIKATTLTQILKDSDDSDMSVDIVMILFTNSNMIPGLTKIIKTLHDNGVLSFSLKKRGLLDGILGKLNNIFTSIQNESIQTIVKLMNAVTDSEDIYESLEKSGLFISLFEDIVTTTDGQAFSVNLVTDIINKDVITWSSLMSAVNSSAIIANTTSKLFTNATNRQIIFHWISTNGLSVLLEILKALF</sequence>
<gene>
    <name evidence="2" type="ORF">SPAPADRAFT_52681</name>
</gene>
<organism evidence="3">
    <name type="scientific">Spathaspora passalidarum (strain NRRL Y-27907 / 11-Y1)</name>
    <dbReference type="NCBI Taxonomy" id="619300"/>
    <lineage>
        <taxon>Eukaryota</taxon>
        <taxon>Fungi</taxon>
        <taxon>Dikarya</taxon>
        <taxon>Ascomycota</taxon>
        <taxon>Saccharomycotina</taxon>
        <taxon>Pichiomycetes</taxon>
        <taxon>Debaryomycetaceae</taxon>
        <taxon>Spathaspora</taxon>
    </lineage>
</organism>